<keyword evidence="3" id="KW-1185">Reference proteome</keyword>
<evidence type="ECO:0000259" key="1">
    <source>
        <dbReference type="Pfam" id="PF09791"/>
    </source>
</evidence>
<accession>A0A7J6M0P8</accession>
<evidence type="ECO:0000313" key="3">
    <source>
        <dbReference type="Proteomes" id="UP000591131"/>
    </source>
</evidence>
<name>A0A7J6M0P8_PERCH</name>
<sequence length="114" mass="12888">MAPLPSPMPPPPPEAPGPDDCCGSGCCPCIWDTYYDKVERWEVDNGCTLQEYYTAIKEQARAEQEEEEEVSKSEGRLMTARHAHDAIGLYWRLRMLFLLPPRMARSLAANAPMM</sequence>
<proteinExistence type="predicted"/>
<reference evidence="2 3" key="1">
    <citation type="submission" date="2020-04" db="EMBL/GenBank/DDBJ databases">
        <title>Perkinsus chesapeaki whole genome sequence.</title>
        <authorList>
            <person name="Bogema D.R."/>
        </authorList>
    </citation>
    <scope>NUCLEOTIDE SEQUENCE [LARGE SCALE GENOMIC DNA]</scope>
    <source>
        <strain evidence="2">ATCC PRA-425</strain>
    </source>
</reference>
<dbReference type="Proteomes" id="UP000591131">
    <property type="component" value="Unassembled WGS sequence"/>
</dbReference>
<dbReference type="Pfam" id="PF09791">
    <property type="entry name" value="Oxidored-like"/>
    <property type="match status" value="1"/>
</dbReference>
<dbReference type="InterPro" id="IPR019180">
    <property type="entry name" value="Oxidoreductase-like_N"/>
</dbReference>
<comment type="caution">
    <text evidence="2">The sequence shown here is derived from an EMBL/GenBank/DDBJ whole genome shotgun (WGS) entry which is preliminary data.</text>
</comment>
<dbReference type="EMBL" id="JAAPAO010000271">
    <property type="protein sequence ID" value="KAF4665097.1"/>
    <property type="molecule type" value="Genomic_DNA"/>
</dbReference>
<gene>
    <name evidence="2" type="ORF">FOL47_004796</name>
</gene>
<feature type="domain" description="Oxidoreductase-like" evidence="1">
    <location>
        <begin position="10"/>
        <end position="42"/>
    </location>
</feature>
<dbReference type="AlphaFoldDB" id="A0A7J6M0P8"/>
<protein>
    <recommendedName>
        <fullName evidence="1">Oxidoreductase-like domain-containing protein</fullName>
    </recommendedName>
</protein>
<evidence type="ECO:0000313" key="2">
    <source>
        <dbReference type="EMBL" id="KAF4665097.1"/>
    </source>
</evidence>
<organism evidence="2 3">
    <name type="scientific">Perkinsus chesapeaki</name>
    <name type="common">Clam parasite</name>
    <name type="synonym">Perkinsus andrewsi</name>
    <dbReference type="NCBI Taxonomy" id="330153"/>
    <lineage>
        <taxon>Eukaryota</taxon>
        <taxon>Sar</taxon>
        <taxon>Alveolata</taxon>
        <taxon>Perkinsozoa</taxon>
        <taxon>Perkinsea</taxon>
        <taxon>Perkinsida</taxon>
        <taxon>Perkinsidae</taxon>
        <taxon>Perkinsus</taxon>
    </lineage>
</organism>